<protein>
    <submittedName>
        <fullName evidence="1">Uncharacterized protein</fullName>
    </submittedName>
</protein>
<dbReference type="Proteomes" id="UP001172386">
    <property type="component" value="Unassembled WGS sequence"/>
</dbReference>
<evidence type="ECO:0000313" key="1">
    <source>
        <dbReference type="EMBL" id="KAJ9655117.1"/>
    </source>
</evidence>
<keyword evidence="2" id="KW-1185">Reference proteome</keyword>
<sequence>MARLNEPPGPAPESVEALKRRFIRQNREIARVNSSQSIRIRNLETEISRLLAENIVLREQAINARTEADKWKVAHRVNKEVIRMKEQLEAKLSEVNILVNELGNLPEKVARRSSEKRRRSIQASDLLRNASGEEREPRHRQTLLEQEGRLPAILEDKCYPRQTLETAEIQRLVDGGQNDALESPDLGPPPVAHFDEQEALAFNAAKSPRRTSTELIEESERAGQTAVMSAENRRKRRISTLLRPSDIGPAAEDAAPADPIKPGTIKVRLDEPQKKEAVTVLQPPRAGAKRKLELSELEDTSSVSKELDDFIFQRKAIIAAPPPKSSRFSRPPGRQNPENAEVTAPGSPDKFAQPNRRILAPKSTNSPTKRRVGATFEKPPVDSEDVPETKPEKRFSSRSRNKPLAVNVPPPPAVKGKESMEGQAVEEEQSQMPPKTPPAELGDVMSPFLNEPSTTKLRPPQEMTVTTSVEDVLNGSIGRGSRRAKPAVSYAEPNLRDKMRRPGKALVGAVEGLAKQSTDVEKTHARTGSASADSGNESGKQERQTSSAVTIKEESDVAEQKEAGKWQSSGRAQEGRSEPASPLRGKDIATFRTHKSIATAEENGLSKAISNLSVFDAPLSSPVVGEQQDVSAQQTQTAGRFRRHSVQPSSEQANEHASMSRSSVLKSRRPNSALGVQQPDSRDGSDLAKNGVRRSASVTALPGTNQLNGRSGAASRTHTRTDSASAELPSQLDQDSRGSALTRRRSMMV</sequence>
<dbReference type="EMBL" id="JAPDRQ010000104">
    <property type="protein sequence ID" value="KAJ9655117.1"/>
    <property type="molecule type" value="Genomic_DNA"/>
</dbReference>
<comment type="caution">
    <text evidence="1">The sequence shown here is derived from an EMBL/GenBank/DDBJ whole genome shotgun (WGS) entry which is preliminary data.</text>
</comment>
<proteinExistence type="predicted"/>
<name>A0ACC3A484_9EURO</name>
<accession>A0ACC3A484</accession>
<evidence type="ECO:0000313" key="2">
    <source>
        <dbReference type="Proteomes" id="UP001172386"/>
    </source>
</evidence>
<reference evidence="1" key="1">
    <citation type="submission" date="2022-10" db="EMBL/GenBank/DDBJ databases">
        <title>Culturing micro-colonial fungi from biological soil crusts in the Mojave desert and describing Neophaeococcomyces mojavensis, and introducing the new genera and species Taxawa tesnikishii.</title>
        <authorList>
            <person name="Kurbessoian T."/>
            <person name="Stajich J.E."/>
        </authorList>
    </citation>
    <scope>NUCLEOTIDE SEQUENCE</scope>
    <source>
        <strain evidence="1">JES_112</strain>
    </source>
</reference>
<organism evidence="1 2">
    <name type="scientific">Neophaeococcomyces mojaviensis</name>
    <dbReference type="NCBI Taxonomy" id="3383035"/>
    <lineage>
        <taxon>Eukaryota</taxon>
        <taxon>Fungi</taxon>
        <taxon>Dikarya</taxon>
        <taxon>Ascomycota</taxon>
        <taxon>Pezizomycotina</taxon>
        <taxon>Eurotiomycetes</taxon>
        <taxon>Chaetothyriomycetidae</taxon>
        <taxon>Chaetothyriales</taxon>
        <taxon>Chaetothyriales incertae sedis</taxon>
        <taxon>Neophaeococcomyces</taxon>
    </lineage>
</organism>
<gene>
    <name evidence="1" type="ORF">H2198_005973</name>
</gene>